<accession>A0AAP0PU07</accession>
<sequence length="208" mass="23843">MGQVNSSVPMEQNKSDQSFKQGIWIKHYCSSHKILLVGEGDFSFSACLEFLKKNYEKAMSNIDSLRSRGCKVIHEVDATKMLGYHGLNYVTYDRIVYNFPHAGFSQNEPAKDQVRRNQDLVSEFMANAAKMIEKSGEIHISHKCNGFFQQWGLQKLGEKNGLVLIEEVEFKLSDYPGYNTKYGYGGDKNFDCNPSKTYKFRLKDALYN</sequence>
<feature type="domain" description="25S rRNA (uridine-N(3))-methyltransferase BMT5-like" evidence="1">
    <location>
        <begin position="35"/>
        <end position="181"/>
    </location>
</feature>
<dbReference type="InterPro" id="IPR019446">
    <property type="entry name" value="BMT5-like"/>
</dbReference>
<dbReference type="PANTHER" id="PTHR11538:SF70">
    <property type="entry name" value="25S RRNA (URIDINE-N(3))-METHYLTRANSFERASE BMT5-LIKE DOMAIN-CONTAINING PROTEIN"/>
    <property type="match status" value="1"/>
</dbReference>
<comment type="caution">
    <text evidence="2">The sequence shown here is derived from an EMBL/GenBank/DDBJ whole genome shotgun (WGS) entry which is preliminary data.</text>
</comment>
<dbReference type="EMBL" id="JBBNAE010000001">
    <property type="protein sequence ID" value="KAK9156413.1"/>
    <property type="molecule type" value="Genomic_DNA"/>
</dbReference>
<evidence type="ECO:0000259" key="1">
    <source>
        <dbReference type="Pfam" id="PF10354"/>
    </source>
</evidence>
<evidence type="ECO:0000313" key="3">
    <source>
        <dbReference type="Proteomes" id="UP001417504"/>
    </source>
</evidence>
<proteinExistence type="predicted"/>
<dbReference type="Pfam" id="PF10354">
    <property type="entry name" value="BMT5-like"/>
    <property type="match status" value="1"/>
</dbReference>
<dbReference type="GO" id="GO:0070042">
    <property type="term" value="F:rRNA (uridine-N3-)-methyltransferase activity"/>
    <property type="evidence" value="ECO:0007669"/>
    <property type="project" value="InterPro"/>
</dbReference>
<evidence type="ECO:0000313" key="2">
    <source>
        <dbReference type="EMBL" id="KAK9156413.1"/>
    </source>
</evidence>
<dbReference type="Proteomes" id="UP001417504">
    <property type="component" value="Unassembled WGS sequence"/>
</dbReference>
<organism evidence="2 3">
    <name type="scientific">Stephania japonica</name>
    <dbReference type="NCBI Taxonomy" id="461633"/>
    <lineage>
        <taxon>Eukaryota</taxon>
        <taxon>Viridiplantae</taxon>
        <taxon>Streptophyta</taxon>
        <taxon>Embryophyta</taxon>
        <taxon>Tracheophyta</taxon>
        <taxon>Spermatophyta</taxon>
        <taxon>Magnoliopsida</taxon>
        <taxon>Ranunculales</taxon>
        <taxon>Menispermaceae</taxon>
        <taxon>Menispermoideae</taxon>
        <taxon>Cissampelideae</taxon>
        <taxon>Stephania</taxon>
    </lineage>
</organism>
<gene>
    <name evidence="2" type="ORF">Sjap_003893</name>
</gene>
<keyword evidence="3" id="KW-1185">Reference proteome</keyword>
<dbReference type="AlphaFoldDB" id="A0AAP0PU07"/>
<dbReference type="GO" id="GO:0005737">
    <property type="term" value="C:cytoplasm"/>
    <property type="evidence" value="ECO:0007669"/>
    <property type="project" value="TreeGrafter"/>
</dbReference>
<dbReference type="GO" id="GO:0070475">
    <property type="term" value="P:rRNA base methylation"/>
    <property type="evidence" value="ECO:0007669"/>
    <property type="project" value="InterPro"/>
</dbReference>
<dbReference type="PANTHER" id="PTHR11538">
    <property type="entry name" value="PHENYLALANYL-TRNA SYNTHETASE"/>
    <property type="match status" value="1"/>
</dbReference>
<name>A0AAP0PU07_9MAGN</name>
<reference evidence="2 3" key="1">
    <citation type="submission" date="2024-01" db="EMBL/GenBank/DDBJ databases">
        <title>Genome assemblies of Stephania.</title>
        <authorList>
            <person name="Yang L."/>
        </authorList>
    </citation>
    <scope>NUCLEOTIDE SEQUENCE [LARGE SCALE GENOMIC DNA]</scope>
    <source>
        <strain evidence="2">QJT</strain>
        <tissue evidence="2">Leaf</tissue>
    </source>
</reference>
<protein>
    <recommendedName>
        <fullName evidence="1">25S rRNA (uridine-N(3))-methyltransferase BMT5-like domain-containing protein</fullName>
    </recommendedName>
</protein>